<organism evidence="2 3">
    <name type="scientific">Bifidobacterium adolescentis</name>
    <dbReference type="NCBI Taxonomy" id="1680"/>
    <lineage>
        <taxon>Bacteria</taxon>
        <taxon>Bacillati</taxon>
        <taxon>Actinomycetota</taxon>
        <taxon>Actinomycetes</taxon>
        <taxon>Bifidobacteriales</taxon>
        <taxon>Bifidobacteriaceae</taxon>
        <taxon>Bifidobacterium</taxon>
    </lineage>
</organism>
<name>A0A174C4D1_BIFAD</name>
<evidence type="ECO:0000313" key="3">
    <source>
        <dbReference type="Proteomes" id="UP000095647"/>
    </source>
</evidence>
<protein>
    <submittedName>
        <fullName evidence="2">Uncharacterized protein</fullName>
    </submittedName>
</protein>
<accession>A0A174C4D1</accession>
<keyword evidence="1" id="KW-0472">Membrane</keyword>
<proteinExistence type="predicted"/>
<dbReference type="AlphaFoldDB" id="A0A174C4D1"/>
<gene>
    <name evidence="2" type="ORF">ERS852382_01986</name>
</gene>
<keyword evidence="1" id="KW-0812">Transmembrane</keyword>
<sequence>MACAEILELHGVAHLMAVAGVGDAATANGALVEQIGIVGFTHIGVFQHFAVLVLCAVLQDGVPIVGLLAAEYLIGKLDMLGSVIPEAISAVDHSLHEQIMHAFSDGIILGVEIPQAGELVLGAVLSIVVIGDLLVLMVVGFVLPLAFDHIKIGSEMVGHGIDDDAQAVLVRQLAHFLEFVFRTDHIVANGHVGWLVDIVPVEIPVAGAELAVVLDFDDWFGLDGGITGLGDIRNVLHDGFEGPFKGVQGRTVLHILRQAVLLAGGLERRIADGIGVAVTGGGAGLLRCGRSE</sequence>
<reference evidence="2 3" key="1">
    <citation type="submission" date="2015-09" db="EMBL/GenBank/DDBJ databases">
        <authorList>
            <consortium name="Pathogen Informatics"/>
        </authorList>
    </citation>
    <scope>NUCLEOTIDE SEQUENCE [LARGE SCALE GENOMIC DNA]</scope>
    <source>
        <strain evidence="2 3">2789STDY5608824</strain>
    </source>
</reference>
<dbReference type="EMBL" id="CYYI01000015">
    <property type="protein sequence ID" value="CUO06556.1"/>
    <property type="molecule type" value="Genomic_DNA"/>
</dbReference>
<dbReference type="Proteomes" id="UP000095647">
    <property type="component" value="Unassembled WGS sequence"/>
</dbReference>
<feature type="transmembrane region" description="Helical" evidence="1">
    <location>
        <begin position="119"/>
        <end position="147"/>
    </location>
</feature>
<evidence type="ECO:0000256" key="1">
    <source>
        <dbReference type="SAM" id="Phobius"/>
    </source>
</evidence>
<feature type="transmembrane region" description="Helical" evidence="1">
    <location>
        <begin position="49"/>
        <end position="70"/>
    </location>
</feature>
<keyword evidence="1" id="KW-1133">Transmembrane helix</keyword>
<evidence type="ECO:0000313" key="2">
    <source>
        <dbReference type="EMBL" id="CUO06556.1"/>
    </source>
</evidence>